<gene>
    <name evidence="2" type="ORF">AWC02_01035</name>
</gene>
<proteinExistence type="predicted"/>
<organism evidence="2 3">
    <name type="scientific">Mycolicibacter engbaekii</name>
    <dbReference type="NCBI Taxonomy" id="188915"/>
    <lineage>
        <taxon>Bacteria</taxon>
        <taxon>Bacillati</taxon>
        <taxon>Actinomycetota</taxon>
        <taxon>Actinomycetes</taxon>
        <taxon>Mycobacteriales</taxon>
        <taxon>Mycobacteriaceae</taxon>
        <taxon>Mycolicibacter</taxon>
    </lineage>
</organism>
<sequence length="181" mass="19353">MLVRCDGMKVFALVAGLVLGCGAITIVFVSRRTRARRGRGRISLPRGKHQGERLLNNPLTFRTCAALESVAERLIADITPYRQDPGDQQLYLAAAEPVEDSAAFVLIFRTPAESGPRCVMESTVVLSPSGGGTSGTVVVEAWQTVDGAMDSVAVQTAKAVRDGVRRTIAQLDSAADFSDNF</sequence>
<dbReference type="Proteomes" id="UP000193465">
    <property type="component" value="Unassembled WGS sequence"/>
</dbReference>
<accession>A0A1X1UBA0</accession>
<protein>
    <submittedName>
        <fullName evidence="2">Uncharacterized protein</fullName>
    </submittedName>
</protein>
<feature type="transmembrane region" description="Helical" evidence="1">
    <location>
        <begin position="12"/>
        <end position="29"/>
    </location>
</feature>
<keyword evidence="1" id="KW-0812">Transmembrane</keyword>
<dbReference type="AlphaFoldDB" id="A0A1X1UBA0"/>
<reference evidence="2 3" key="1">
    <citation type="submission" date="2016-01" db="EMBL/GenBank/DDBJ databases">
        <title>The new phylogeny of the genus Mycobacterium.</title>
        <authorList>
            <person name="Tarcisio F."/>
            <person name="Conor M."/>
            <person name="Antonella G."/>
            <person name="Elisabetta G."/>
            <person name="Giulia F.S."/>
            <person name="Sara T."/>
            <person name="Anna F."/>
            <person name="Clotilde B."/>
            <person name="Roberto B."/>
            <person name="Veronica D.S."/>
            <person name="Fabio R."/>
            <person name="Monica P."/>
            <person name="Olivier J."/>
            <person name="Enrico T."/>
            <person name="Nicola S."/>
        </authorList>
    </citation>
    <scope>NUCLEOTIDE SEQUENCE [LARGE SCALE GENOMIC DNA]</scope>
    <source>
        <strain evidence="2 3">ATCC 27353</strain>
    </source>
</reference>
<keyword evidence="1" id="KW-0472">Membrane</keyword>
<keyword evidence="3" id="KW-1185">Reference proteome</keyword>
<dbReference type="EMBL" id="LQOT01000004">
    <property type="protein sequence ID" value="ORV54066.1"/>
    <property type="molecule type" value="Genomic_DNA"/>
</dbReference>
<evidence type="ECO:0000313" key="2">
    <source>
        <dbReference type="EMBL" id="ORV54066.1"/>
    </source>
</evidence>
<dbReference type="PROSITE" id="PS51257">
    <property type="entry name" value="PROKAR_LIPOPROTEIN"/>
    <property type="match status" value="1"/>
</dbReference>
<comment type="caution">
    <text evidence="2">The sequence shown here is derived from an EMBL/GenBank/DDBJ whole genome shotgun (WGS) entry which is preliminary data.</text>
</comment>
<evidence type="ECO:0000313" key="3">
    <source>
        <dbReference type="Proteomes" id="UP000193465"/>
    </source>
</evidence>
<evidence type="ECO:0000256" key="1">
    <source>
        <dbReference type="SAM" id="Phobius"/>
    </source>
</evidence>
<keyword evidence="1" id="KW-1133">Transmembrane helix</keyword>
<name>A0A1X1UBA0_9MYCO</name>